<dbReference type="EMBL" id="QGDO01000002">
    <property type="protein sequence ID" value="PWJ42791.1"/>
    <property type="molecule type" value="Genomic_DNA"/>
</dbReference>
<proteinExistence type="predicted"/>
<dbReference type="OrthoDB" id="977990at2"/>
<organism evidence="3 4">
    <name type="scientific">Sediminitomix flava</name>
    <dbReference type="NCBI Taxonomy" id="379075"/>
    <lineage>
        <taxon>Bacteria</taxon>
        <taxon>Pseudomonadati</taxon>
        <taxon>Bacteroidota</taxon>
        <taxon>Cytophagia</taxon>
        <taxon>Cytophagales</taxon>
        <taxon>Flammeovirgaceae</taxon>
        <taxon>Sediminitomix</taxon>
    </lineage>
</organism>
<comment type="caution">
    <text evidence="3">The sequence shown here is derived from an EMBL/GenBank/DDBJ whole genome shotgun (WGS) entry which is preliminary data.</text>
</comment>
<protein>
    <submittedName>
        <fullName evidence="3">Putative secreted protein (Por secretion system target)</fullName>
    </submittedName>
</protein>
<dbReference type="AlphaFoldDB" id="A0A315ZB69"/>
<keyword evidence="4" id="KW-1185">Reference proteome</keyword>
<sequence>MKKVLALVIALVSFASVSMASDRSPVSYSFKASTDHKAAFLRLSNVSGEKVDYYISDEAGNLYLHKTIVDVKSANEVLNFSHLPAGEYVFTMEFADRRVIKMFNINDDRVAVMKGHKMVMKDKPFIFRLIDKKLDVLFDNSNDEEMALELTDENGNLVYADTFEASEIKKRFDLSRLNGGVYYLKLSGNKVKYEDTLDL</sequence>
<feature type="chain" id="PRO_5016392242" evidence="1">
    <location>
        <begin position="21"/>
        <end position="199"/>
    </location>
</feature>
<name>A0A315ZB69_SEDFL</name>
<accession>A0A315ZB69</accession>
<evidence type="ECO:0000259" key="2">
    <source>
        <dbReference type="Pfam" id="PF18962"/>
    </source>
</evidence>
<dbReference type="InterPro" id="IPR026444">
    <property type="entry name" value="Secre_tail"/>
</dbReference>
<evidence type="ECO:0000313" key="4">
    <source>
        <dbReference type="Proteomes" id="UP000245535"/>
    </source>
</evidence>
<dbReference type="Pfam" id="PF18962">
    <property type="entry name" value="Por_Secre_tail"/>
    <property type="match status" value="1"/>
</dbReference>
<dbReference type="RefSeq" id="WP_109616914.1">
    <property type="nucleotide sequence ID" value="NZ_QGDO01000002.1"/>
</dbReference>
<evidence type="ECO:0000313" key="3">
    <source>
        <dbReference type="EMBL" id="PWJ42791.1"/>
    </source>
</evidence>
<gene>
    <name evidence="3" type="ORF">BC781_102337</name>
</gene>
<reference evidence="3 4" key="1">
    <citation type="submission" date="2018-03" db="EMBL/GenBank/DDBJ databases">
        <title>Genomic Encyclopedia of Archaeal and Bacterial Type Strains, Phase II (KMG-II): from individual species to whole genera.</title>
        <authorList>
            <person name="Goeker M."/>
        </authorList>
    </citation>
    <scope>NUCLEOTIDE SEQUENCE [LARGE SCALE GENOMIC DNA]</scope>
    <source>
        <strain evidence="3 4">DSM 28229</strain>
    </source>
</reference>
<evidence type="ECO:0000256" key="1">
    <source>
        <dbReference type="SAM" id="SignalP"/>
    </source>
</evidence>
<keyword evidence="1" id="KW-0732">Signal</keyword>
<dbReference type="Proteomes" id="UP000245535">
    <property type="component" value="Unassembled WGS sequence"/>
</dbReference>
<feature type="domain" description="Secretion system C-terminal sorting" evidence="2">
    <location>
        <begin position="133"/>
        <end position="192"/>
    </location>
</feature>
<feature type="signal peptide" evidence="1">
    <location>
        <begin position="1"/>
        <end position="20"/>
    </location>
</feature>